<dbReference type="InterPro" id="IPR020843">
    <property type="entry name" value="ER"/>
</dbReference>
<dbReference type="CDD" id="cd05286">
    <property type="entry name" value="QOR2"/>
    <property type="match status" value="1"/>
</dbReference>
<proteinExistence type="predicted"/>
<feature type="domain" description="Enoyl reductase (ER)" evidence="5">
    <location>
        <begin position="16"/>
        <end position="327"/>
    </location>
</feature>
<evidence type="ECO:0000256" key="3">
    <source>
        <dbReference type="ARBA" id="ARBA00043088"/>
    </source>
</evidence>
<dbReference type="Proteomes" id="UP000078343">
    <property type="component" value="Unassembled WGS sequence"/>
</dbReference>
<reference evidence="6 7" key="1">
    <citation type="submission" date="2016-04" db="EMBL/GenBank/DDBJ databases">
        <title>Draft genome of Fonsecaea erecta CBS 125763.</title>
        <authorList>
            <person name="Weiss V.A."/>
            <person name="Vicente V.A."/>
            <person name="Raittz R.T."/>
            <person name="Moreno L.F."/>
            <person name="De Souza E.M."/>
            <person name="Pedrosa F.O."/>
            <person name="Steffens M.B."/>
            <person name="Faoro H."/>
            <person name="Tadra-Sfeir M.Z."/>
            <person name="Najafzadeh M.J."/>
            <person name="Felipe M.S."/>
            <person name="Teixeira M."/>
            <person name="Sun J."/>
            <person name="Xi L."/>
            <person name="Gomes R."/>
            <person name="De Azevedo C.M."/>
            <person name="Salgado C.G."/>
            <person name="Da Silva M.B."/>
            <person name="Nascimento M.F."/>
            <person name="Queiroz-Telles F."/>
            <person name="Attili D.S."/>
            <person name="Gorbushina A."/>
        </authorList>
    </citation>
    <scope>NUCLEOTIDE SEQUENCE [LARGE SCALE GENOMIC DNA]</scope>
    <source>
        <strain evidence="6 7">CBS 125763</strain>
    </source>
</reference>
<dbReference type="GO" id="GO:0003960">
    <property type="term" value="F:quinone reductase (NADPH) activity"/>
    <property type="evidence" value="ECO:0007669"/>
    <property type="project" value="InterPro"/>
</dbReference>
<dbReference type="SUPFAM" id="SSF51735">
    <property type="entry name" value="NAD(P)-binding Rossmann-fold domains"/>
    <property type="match status" value="1"/>
</dbReference>
<name>A0A178ZA70_9EURO</name>
<protein>
    <recommendedName>
        <fullName evidence="4">Probable quinone oxidoreductase</fullName>
    </recommendedName>
    <alternativeName>
        <fullName evidence="3">NADPH:quinone reductase</fullName>
    </alternativeName>
</protein>
<dbReference type="InterPro" id="IPR013154">
    <property type="entry name" value="ADH-like_N"/>
</dbReference>
<dbReference type="Pfam" id="PF00107">
    <property type="entry name" value="ADH_zinc_N"/>
    <property type="match status" value="1"/>
</dbReference>
<dbReference type="FunFam" id="3.40.50.720:FF:000053">
    <property type="entry name" value="Quinone oxidoreductase 1"/>
    <property type="match status" value="1"/>
</dbReference>
<dbReference type="Gene3D" id="3.90.180.10">
    <property type="entry name" value="Medium-chain alcohol dehydrogenases, catalytic domain"/>
    <property type="match status" value="1"/>
</dbReference>
<evidence type="ECO:0000313" key="7">
    <source>
        <dbReference type="Proteomes" id="UP000078343"/>
    </source>
</evidence>
<dbReference type="PROSITE" id="PS01162">
    <property type="entry name" value="QOR_ZETA_CRYSTAL"/>
    <property type="match status" value="1"/>
</dbReference>
<dbReference type="Pfam" id="PF08240">
    <property type="entry name" value="ADH_N"/>
    <property type="match status" value="1"/>
</dbReference>
<dbReference type="SMART" id="SM00829">
    <property type="entry name" value="PKS_ER"/>
    <property type="match status" value="1"/>
</dbReference>
<dbReference type="PANTHER" id="PTHR48106:SF13">
    <property type="entry name" value="QUINONE OXIDOREDUCTASE-RELATED"/>
    <property type="match status" value="1"/>
</dbReference>
<dbReference type="AlphaFoldDB" id="A0A178ZA70"/>
<dbReference type="GO" id="GO:0070402">
    <property type="term" value="F:NADPH binding"/>
    <property type="evidence" value="ECO:0007669"/>
    <property type="project" value="TreeGrafter"/>
</dbReference>
<dbReference type="InterPro" id="IPR036291">
    <property type="entry name" value="NAD(P)-bd_dom_sf"/>
</dbReference>
<evidence type="ECO:0000256" key="2">
    <source>
        <dbReference type="ARBA" id="ARBA00023002"/>
    </source>
</evidence>
<evidence type="ECO:0000259" key="5">
    <source>
        <dbReference type="SMART" id="SM00829"/>
    </source>
</evidence>
<dbReference type="RefSeq" id="XP_018690035.1">
    <property type="nucleotide sequence ID" value="XM_018840288.1"/>
</dbReference>
<dbReference type="SUPFAM" id="SSF50129">
    <property type="entry name" value="GroES-like"/>
    <property type="match status" value="1"/>
</dbReference>
<dbReference type="GO" id="GO:0005829">
    <property type="term" value="C:cytosol"/>
    <property type="evidence" value="ECO:0007669"/>
    <property type="project" value="TreeGrafter"/>
</dbReference>
<evidence type="ECO:0000256" key="4">
    <source>
        <dbReference type="ARBA" id="ARBA00070796"/>
    </source>
</evidence>
<comment type="caution">
    <text evidence="6">The sequence shown here is derived from an EMBL/GenBank/DDBJ whole genome shotgun (WGS) entry which is preliminary data.</text>
</comment>
<dbReference type="InterPro" id="IPR047618">
    <property type="entry name" value="QOR-like"/>
</dbReference>
<gene>
    <name evidence="6" type="ORF">AYL99_08780</name>
</gene>
<keyword evidence="1" id="KW-0521">NADP</keyword>
<dbReference type="InterPro" id="IPR013149">
    <property type="entry name" value="ADH-like_C"/>
</dbReference>
<dbReference type="PANTHER" id="PTHR48106">
    <property type="entry name" value="QUINONE OXIDOREDUCTASE PIG3-RELATED"/>
    <property type="match status" value="1"/>
</dbReference>
<dbReference type="GO" id="GO:0008270">
    <property type="term" value="F:zinc ion binding"/>
    <property type="evidence" value="ECO:0007669"/>
    <property type="project" value="InterPro"/>
</dbReference>
<sequence>MGASSTMKAIVIDKNGGPEALRVAEDFPVPTVKDGEVLVRTKYSGINYIDTYFRSGLYPAPTLPLVLGYEGVGEVVLVEDQNPYGLRQGDEVIWMNMGTYAEYCAVPAEKLVKVPRGISSEDALGSHLMGMTAFSLVKESYEVKKGDTILIHAAAGGVGLLLCQILRSIGATVIGTASTTEKCETAEKHGATYMINYKENPDWVTEVKKIVPDGVDCVYDAVGKTTWQGSLDVVRRKGSVIYYGSASGPVPPLDIQVLGKKNTKIMRAVVMQYIVTREELEHYTGLLFEALKTGILKVNIHKIYDMKDVQQAHRDLEGRLTSGKSLLRISP</sequence>
<organism evidence="6 7">
    <name type="scientific">Fonsecaea erecta</name>
    <dbReference type="NCBI Taxonomy" id="1367422"/>
    <lineage>
        <taxon>Eukaryota</taxon>
        <taxon>Fungi</taxon>
        <taxon>Dikarya</taxon>
        <taxon>Ascomycota</taxon>
        <taxon>Pezizomycotina</taxon>
        <taxon>Eurotiomycetes</taxon>
        <taxon>Chaetothyriomycetidae</taxon>
        <taxon>Chaetothyriales</taxon>
        <taxon>Herpotrichiellaceae</taxon>
        <taxon>Fonsecaea</taxon>
    </lineage>
</organism>
<dbReference type="InterPro" id="IPR002364">
    <property type="entry name" value="Quin_OxRdtase/zeta-crystal_CS"/>
</dbReference>
<dbReference type="Gene3D" id="3.40.50.720">
    <property type="entry name" value="NAD(P)-binding Rossmann-like Domain"/>
    <property type="match status" value="1"/>
</dbReference>
<dbReference type="GO" id="GO:0035925">
    <property type="term" value="F:mRNA 3'-UTR AU-rich region binding"/>
    <property type="evidence" value="ECO:0007669"/>
    <property type="project" value="TreeGrafter"/>
</dbReference>
<evidence type="ECO:0000256" key="1">
    <source>
        <dbReference type="ARBA" id="ARBA00022857"/>
    </source>
</evidence>
<keyword evidence="7" id="KW-1185">Reference proteome</keyword>
<evidence type="ECO:0000313" key="6">
    <source>
        <dbReference type="EMBL" id="OAP56668.1"/>
    </source>
</evidence>
<dbReference type="InterPro" id="IPR011032">
    <property type="entry name" value="GroES-like_sf"/>
</dbReference>
<dbReference type="GeneID" id="30012948"/>
<dbReference type="OrthoDB" id="48317at2759"/>
<dbReference type="STRING" id="1367422.A0A178ZA70"/>
<accession>A0A178ZA70</accession>
<keyword evidence="2" id="KW-0560">Oxidoreductase</keyword>
<dbReference type="EMBL" id="LVYI01000008">
    <property type="protein sequence ID" value="OAP56668.1"/>
    <property type="molecule type" value="Genomic_DNA"/>
</dbReference>